<proteinExistence type="predicted"/>
<dbReference type="Pfam" id="PF21882">
    <property type="entry name" value="Gp53-like_C"/>
    <property type="match status" value="1"/>
</dbReference>
<dbReference type="RefSeq" id="WP_067422532.1">
    <property type="nucleotide sequence ID" value="NZ_LZEX01000007.1"/>
</dbReference>
<sequence length="370" mass="38643">MAKNEFLPFGTAEGANVLAAPEYENLAARHNGFTSGVAKSKELNKVWRQASVMASVLAQFIVDTDKKDLLDDGDAPAVKNRLVSAMKEAFKGEMPAVPKTVQTTGDSADDVMSQKAVTEALGKKAPSNVADGKLSKDQNGADIQDKTKFIENLGLGEAAKSGLKQTTGTSKTDVMSQDGVTKLGNTKLDKTGGTVDGVVTVNRDGAAVVITAKTEGASVRYELKDSDGTVIGYLGTPSNDPASPLVLRSSRGSVTFSLSDGASFTNGKRNLTTDDQSTALIAPSGWIKDKTTGLITQWMLVDTTTGTAGQTFNFPTQFPTSLLSLSTSLRSVANGYGAIAWQSVSNSSVTLVNVSSNTGASKAYIVAMGY</sequence>
<comment type="caution">
    <text evidence="2">The sequence shown here is derived from an EMBL/GenBank/DDBJ whole genome shotgun (WGS) entry which is preliminary data.</text>
</comment>
<evidence type="ECO:0000313" key="2">
    <source>
        <dbReference type="EMBL" id="OBU09864.1"/>
    </source>
</evidence>
<evidence type="ECO:0000313" key="3">
    <source>
        <dbReference type="Proteomes" id="UP000092247"/>
    </source>
</evidence>
<feature type="domain" description="Putative tail fiber protein gp53-like C-terminal" evidence="1">
    <location>
        <begin position="292"/>
        <end position="370"/>
    </location>
</feature>
<evidence type="ECO:0000259" key="1">
    <source>
        <dbReference type="Pfam" id="PF21882"/>
    </source>
</evidence>
<dbReference type="Proteomes" id="UP000092247">
    <property type="component" value="Unassembled WGS sequence"/>
</dbReference>
<gene>
    <name evidence="2" type="ORF">AYY17_17870</name>
</gene>
<dbReference type="EMBL" id="LZEX01000007">
    <property type="protein sequence ID" value="OBU09864.1"/>
    <property type="molecule type" value="Genomic_DNA"/>
</dbReference>
<organism evidence="2 3">
    <name type="scientific">Morganella psychrotolerans</name>
    <dbReference type="NCBI Taxonomy" id="368603"/>
    <lineage>
        <taxon>Bacteria</taxon>
        <taxon>Pseudomonadati</taxon>
        <taxon>Pseudomonadota</taxon>
        <taxon>Gammaproteobacteria</taxon>
        <taxon>Enterobacterales</taxon>
        <taxon>Morganellaceae</taxon>
        <taxon>Morganella</taxon>
    </lineage>
</organism>
<name>A0A1B8HKV0_9GAMM</name>
<reference evidence="2 3" key="1">
    <citation type="submission" date="2016-06" db="EMBL/GenBank/DDBJ databases">
        <authorList>
            <person name="Kjaerup R.B."/>
            <person name="Dalgaard T.S."/>
            <person name="Juul-Madsen H.R."/>
        </authorList>
    </citation>
    <scope>NUCLEOTIDE SEQUENCE [LARGE SCALE GENOMIC DNA]</scope>
    <source>
        <strain evidence="2 3">GCSL-Mp3</strain>
    </source>
</reference>
<dbReference type="AlphaFoldDB" id="A0A1B8HKV0"/>
<accession>A0A1B8HKV0</accession>
<dbReference type="Gene3D" id="2.60.40.3940">
    <property type="match status" value="1"/>
</dbReference>
<protein>
    <recommendedName>
        <fullName evidence="1">Putative tail fiber protein gp53-like C-terminal domain-containing protein</fullName>
    </recommendedName>
</protein>
<dbReference type="InterPro" id="IPR054075">
    <property type="entry name" value="Gp53-like_C"/>
</dbReference>